<organism evidence="1 2">
    <name type="scientific">Haemaphysalis longicornis</name>
    <name type="common">Bush tick</name>
    <dbReference type="NCBI Taxonomy" id="44386"/>
    <lineage>
        <taxon>Eukaryota</taxon>
        <taxon>Metazoa</taxon>
        <taxon>Ecdysozoa</taxon>
        <taxon>Arthropoda</taxon>
        <taxon>Chelicerata</taxon>
        <taxon>Arachnida</taxon>
        <taxon>Acari</taxon>
        <taxon>Parasitiformes</taxon>
        <taxon>Ixodida</taxon>
        <taxon>Ixodoidea</taxon>
        <taxon>Ixodidae</taxon>
        <taxon>Haemaphysalinae</taxon>
        <taxon>Haemaphysalis</taxon>
    </lineage>
</organism>
<dbReference type="VEuPathDB" id="VectorBase:HLOH_061839"/>
<evidence type="ECO:0000313" key="1">
    <source>
        <dbReference type="EMBL" id="KAH9384528.1"/>
    </source>
</evidence>
<dbReference type="AlphaFoldDB" id="A0A9J6HCF3"/>
<keyword evidence="2" id="KW-1185">Reference proteome</keyword>
<accession>A0A9J6HCF3</accession>
<reference evidence="1 2" key="1">
    <citation type="journal article" date="2020" name="Cell">
        <title>Large-Scale Comparative Analyses of Tick Genomes Elucidate Their Genetic Diversity and Vector Capacities.</title>
        <authorList>
            <consortium name="Tick Genome and Microbiome Consortium (TIGMIC)"/>
            <person name="Jia N."/>
            <person name="Wang J."/>
            <person name="Shi W."/>
            <person name="Du L."/>
            <person name="Sun Y."/>
            <person name="Zhan W."/>
            <person name="Jiang J.F."/>
            <person name="Wang Q."/>
            <person name="Zhang B."/>
            <person name="Ji P."/>
            <person name="Bell-Sakyi L."/>
            <person name="Cui X.M."/>
            <person name="Yuan T.T."/>
            <person name="Jiang B.G."/>
            <person name="Yang W.F."/>
            <person name="Lam T.T."/>
            <person name="Chang Q.C."/>
            <person name="Ding S.J."/>
            <person name="Wang X.J."/>
            <person name="Zhu J.G."/>
            <person name="Ruan X.D."/>
            <person name="Zhao L."/>
            <person name="Wei J.T."/>
            <person name="Ye R.Z."/>
            <person name="Que T.C."/>
            <person name="Du C.H."/>
            <person name="Zhou Y.H."/>
            <person name="Cheng J.X."/>
            <person name="Dai P.F."/>
            <person name="Guo W.B."/>
            <person name="Han X.H."/>
            <person name="Huang E.J."/>
            <person name="Li L.F."/>
            <person name="Wei W."/>
            <person name="Gao Y.C."/>
            <person name="Liu J.Z."/>
            <person name="Shao H.Z."/>
            <person name="Wang X."/>
            <person name="Wang C.C."/>
            <person name="Yang T.C."/>
            <person name="Huo Q.B."/>
            <person name="Li W."/>
            <person name="Chen H.Y."/>
            <person name="Chen S.E."/>
            <person name="Zhou L.G."/>
            <person name="Ni X.B."/>
            <person name="Tian J.H."/>
            <person name="Sheng Y."/>
            <person name="Liu T."/>
            <person name="Pan Y.S."/>
            <person name="Xia L.Y."/>
            <person name="Li J."/>
            <person name="Zhao F."/>
            <person name="Cao W.C."/>
        </authorList>
    </citation>
    <scope>NUCLEOTIDE SEQUENCE [LARGE SCALE GENOMIC DNA]</scope>
    <source>
        <strain evidence="1">HaeL-2018</strain>
    </source>
</reference>
<dbReference type="OrthoDB" id="6511992at2759"/>
<name>A0A9J6HCF3_HAELO</name>
<evidence type="ECO:0000313" key="2">
    <source>
        <dbReference type="Proteomes" id="UP000821853"/>
    </source>
</evidence>
<dbReference type="EMBL" id="JABSTR010002646">
    <property type="protein sequence ID" value="KAH9384528.1"/>
    <property type="molecule type" value="Genomic_DNA"/>
</dbReference>
<sequence length="82" mass="9254">MLKLPPLLECIPCLHHSIYGDNITVWTAAGSDTDIQRRLQQAANIIATYAHERGLSCSPQKSKLFFYHSRKCGRRDACAHDI</sequence>
<comment type="caution">
    <text evidence="1">The sequence shown here is derived from an EMBL/GenBank/DDBJ whole genome shotgun (WGS) entry which is preliminary data.</text>
</comment>
<dbReference type="Proteomes" id="UP000821853">
    <property type="component" value="Unassembled WGS sequence"/>
</dbReference>
<proteinExistence type="predicted"/>
<protein>
    <recommendedName>
        <fullName evidence="3">Tick transposon</fullName>
    </recommendedName>
</protein>
<evidence type="ECO:0008006" key="3">
    <source>
        <dbReference type="Google" id="ProtNLM"/>
    </source>
</evidence>
<gene>
    <name evidence="1" type="ORF">HPB48_026536</name>
</gene>